<name>A0A9D2DT15_9FIRM</name>
<dbReference type="EMBL" id="DXBU01000116">
    <property type="protein sequence ID" value="HIZ22821.1"/>
    <property type="molecule type" value="Genomic_DNA"/>
</dbReference>
<dbReference type="Gene3D" id="1.10.150.240">
    <property type="entry name" value="Putative phosphatase, domain 2"/>
    <property type="match status" value="1"/>
</dbReference>
<dbReference type="InterPro" id="IPR036412">
    <property type="entry name" value="HAD-like_sf"/>
</dbReference>
<dbReference type="SFLD" id="SFLDG01129">
    <property type="entry name" value="C1.5:_HAD__Beta-PGM__Phosphata"/>
    <property type="match status" value="1"/>
</dbReference>
<dbReference type="PRINTS" id="PR00413">
    <property type="entry name" value="HADHALOGNASE"/>
</dbReference>
<dbReference type="PANTHER" id="PTHR18901">
    <property type="entry name" value="2-DEOXYGLUCOSE-6-PHOSPHATE PHOSPHATASE 2"/>
    <property type="match status" value="1"/>
</dbReference>
<dbReference type="Pfam" id="PF13419">
    <property type="entry name" value="HAD_2"/>
    <property type="match status" value="1"/>
</dbReference>
<organism evidence="1 2">
    <name type="scientific">Candidatus Blautia faecigallinarum</name>
    <dbReference type="NCBI Taxonomy" id="2838488"/>
    <lineage>
        <taxon>Bacteria</taxon>
        <taxon>Bacillati</taxon>
        <taxon>Bacillota</taxon>
        <taxon>Clostridia</taxon>
        <taxon>Lachnospirales</taxon>
        <taxon>Lachnospiraceae</taxon>
        <taxon>Blautia</taxon>
    </lineage>
</organism>
<comment type="caution">
    <text evidence="1">The sequence shown here is derived from an EMBL/GenBank/DDBJ whole genome shotgun (WGS) entry which is preliminary data.</text>
</comment>
<dbReference type="Gene3D" id="3.40.50.1000">
    <property type="entry name" value="HAD superfamily/HAD-like"/>
    <property type="match status" value="1"/>
</dbReference>
<dbReference type="SUPFAM" id="SSF56784">
    <property type="entry name" value="HAD-like"/>
    <property type="match status" value="1"/>
</dbReference>
<accession>A0A9D2DT15</accession>
<dbReference type="PANTHER" id="PTHR18901:SF38">
    <property type="entry name" value="PSEUDOURIDINE-5'-PHOSPHATASE"/>
    <property type="match status" value="1"/>
</dbReference>
<dbReference type="AlphaFoldDB" id="A0A9D2DT15"/>
<dbReference type="GO" id="GO:0016791">
    <property type="term" value="F:phosphatase activity"/>
    <property type="evidence" value="ECO:0007669"/>
    <property type="project" value="TreeGrafter"/>
</dbReference>
<gene>
    <name evidence="1" type="ORF">IAA21_08515</name>
</gene>
<reference evidence="1" key="1">
    <citation type="journal article" date="2021" name="PeerJ">
        <title>Extensive microbial diversity within the chicken gut microbiome revealed by metagenomics and culture.</title>
        <authorList>
            <person name="Gilroy R."/>
            <person name="Ravi A."/>
            <person name="Getino M."/>
            <person name="Pursley I."/>
            <person name="Horton D.L."/>
            <person name="Alikhan N.F."/>
            <person name="Baker D."/>
            <person name="Gharbi K."/>
            <person name="Hall N."/>
            <person name="Watson M."/>
            <person name="Adriaenssens E.M."/>
            <person name="Foster-Nyarko E."/>
            <person name="Jarju S."/>
            <person name="Secka A."/>
            <person name="Antonio M."/>
            <person name="Oren A."/>
            <person name="Chaudhuri R.R."/>
            <person name="La Ragione R."/>
            <person name="Hildebrand F."/>
            <person name="Pallen M.J."/>
        </authorList>
    </citation>
    <scope>NUCLEOTIDE SEQUENCE</scope>
    <source>
        <strain evidence="1">14324</strain>
    </source>
</reference>
<dbReference type="SFLD" id="SFLDS00003">
    <property type="entry name" value="Haloacid_Dehalogenase"/>
    <property type="match status" value="1"/>
</dbReference>
<proteinExistence type="predicted"/>
<dbReference type="NCBIfam" id="TIGR01509">
    <property type="entry name" value="HAD-SF-IA-v3"/>
    <property type="match status" value="1"/>
</dbReference>
<dbReference type="CDD" id="cd07505">
    <property type="entry name" value="HAD_BPGM-like"/>
    <property type="match status" value="1"/>
</dbReference>
<protein>
    <submittedName>
        <fullName evidence="1">HAD family phosphatase</fullName>
    </submittedName>
</protein>
<dbReference type="InterPro" id="IPR041492">
    <property type="entry name" value="HAD_2"/>
</dbReference>
<dbReference type="Proteomes" id="UP000824041">
    <property type="component" value="Unassembled WGS sequence"/>
</dbReference>
<dbReference type="InterPro" id="IPR023214">
    <property type="entry name" value="HAD_sf"/>
</dbReference>
<dbReference type="InterPro" id="IPR006439">
    <property type="entry name" value="HAD-SF_hydro_IA"/>
</dbReference>
<evidence type="ECO:0000313" key="2">
    <source>
        <dbReference type="Proteomes" id="UP000824041"/>
    </source>
</evidence>
<evidence type="ECO:0000313" key="1">
    <source>
        <dbReference type="EMBL" id="HIZ22821.1"/>
    </source>
</evidence>
<dbReference type="InterPro" id="IPR023198">
    <property type="entry name" value="PGP-like_dom2"/>
</dbReference>
<reference evidence="1" key="2">
    <citation type="submission" date="2021-04" db="EMBL/GenBank/DDBJ databases">
        <authorList>
            <person name="Gilroy R."/>
        </authorList>
    </citation>
    <scope>NUCLEOTIDE SEQUENCE</scope>
    <source>
        <strain evidence="1">14324</strain>
    </source>
</reference>
<sequence>MTGAVFDVDGTLLDSMDIWQEAASLYLKGIGVEPREDLGRILFPMTVEQGAAYVIEEYGLKQTKEEIAKGVFSIVGDFYANEVRLKPGAGELLEELFCRKIPMAAATTGDRALVESAFSRLDVRKYFKKILTVKDVGKGKDEPDIYFLAAEALDSPAESTWVFEDGLYAARTASSAGFPVAGVYDRASEEDQEALKGLSSVYLGKERDYREFWKLMEERK</sequence>